<gene>
    <name evidence="7" type="ORF">BaRGS_00008393</name>
</gene>
<organism evidence="7 8">
    <name type="scientific">Batillaria attramentaria</name>
    <dbReference type="NCBI Taxonomy" id="370345"/>
    <lineage>
        <taxon>Eukaryota</taxon>
        <taxon>Metazoa</taxon>
        <taxon>Spiralia</taxon>
        <taxon>Lophotrochozoa</taxon>
        <taxon>Mollusca</taxon>
        <taxon>Gastropoda</taxon>
        <taxon>Caenogastropoda</taxon>
        <taxon>Sorbeoconcha</taxon>
        <taxon>Cerithioidea</taxon>
        <taxon>Batillariidae</taxon>
        <taxon>Batillaria</taxon>
    </lineage>
</organism>
<proteinExistence type="inferred from homology"/>
<protein>
    <recommendedName>
        <fullName evidence="3">Vinculin</fullName>
    </recommendedName>
</protein>
<dbReference type="Pfam" id="PF01044">
    <property type="entry name" value="Vinculin"/>
    <property type="match status" value="1"/>
</dbReference>
<keyword evidence="4" id="KW-0963">Cytoplasm</keyword>
<dbReference type="InterPro" id="IPR017997">
    <property type="entry name" value="Vinculin"/>
</dbReference>
<dbReference type="AlphaFoldDB" id="A0ABD0LLP8"/>
<dbReference type="Proteomes" id="UP001519460">
    <property type="component" value="Unassembled WGS sequence"/>
</dbReference>
<evidence type="ECO:0000313" key="7">
    <source>
        <dbReference type="EMBL" id="KAK7500486.1"/>
    </source>
</evidence>
<evidence type="ECO:0000256" key="5">
    <source>
        <dbReference type="ARBA" id="ARBA00023203"/>
    </source>
</evidence>
<keyword evidence="8" id="KW-1185">Reference proteome</keyword>
<sequence length="193" mass="21168">MPLIDFCPEGAPPRPPPPSDMAPPRPPPPETDDEEDFPIPQANQPIMMAAHALHMEAKQWSSKDNEIIAAAKRMALLMAKLSQLVRGEGGTKKDLIATAKAIAEASEENLLNVCERIPTIGTQLKILSTVKATMLGAQGSEEDQEATEMLVGNAQNLMQAVKETVRTAEAASIKIRVDSGYTIRWQRKRPWYT</sequence>
<comment type="subcellular location">
    <subcellularLocation>
        <location evidence="1">Cytoplasm</location>
    </subcellularLocation>
</comment>
<evidence type="ECO:0000256" key="3">
    <source>
        <dbReference type="ARBA" id="ARBA00014125"/>
    </source>
</evidence>
<evidence type="ECO:0000256" key="6">
    <source>
        <dbReference type="SAM" id="MobiDB-lite"/>
    </source>
</evidence>
<dbReference type="PANTHER" id="PTHR46180">
    <property type="entry name" value="VINCULIN"/>
    <property type="match status" value="1"/>
</dbReference>
<dbReference type="GO" id="GO:0003779">
    <property type="term" value="F:actin binding"/>
    <property type="evidence" value="ECO:0007669"/>
    <property type="project" value="UniProtKB-KW"/>
</dbReference>
<dbReference type="EMBL" id="JACVVK020000037">
    <property type="protein sequence ID" value="KAK7500486.1"/>
    <property type="molecule type" value="Genomic_DNA"/>
</dbReference>
<accession>A0ABD0LLP8</accession>
<evidence type="ECO:0000256" key="4">
    <source>
        <dbReference type="ARBA" id="ARBA00022490"/>
    </source>
</evidence>
<dbReference type="InterPro" id="IPR036723">
    <property type="entry name" value="Alpha-catenin/vinculin-like_sf"/>
</dbReference>
<dbReference type="GO" id="GO:0005737">
    <property type="term" value="C:cytoplasm"/>
    <property type="evidence" value="ECO:0007669"/>
    <property type="project" value="UniProtKB-SubCell"/>
</dbReference>
<evidence type="ECO:0000256" key="1">
    <source>
        <dbReference type="ARBA" id="ARBA00004496"/>
    </source>
</evidence>
<feature type="compositionally biased region" description="Pro residues" evidence="6">
    <location>
        <begin position="10"/>
        <end position="29"/>
    </location>
</feature>
<dbReference type="Gene3D" id="1.20.120.230">
    <property type="entry name" value="Alpha-catenin/vinculin-like"/>
    <property type="match status" value="2"/>
</dbReference>
<dbReference type="SUPFAM" id="SSF47220">
    <property type="entry name" value="alpha-catenin/vinculin-like"/>
    <property type="match status" value="1"/>
</dbReference>
<comment type="similarity">
    <text evidence="2">Belongs to the vinculin/alpha-catenin family.</text>
</comment>
<evidence type="ECO:0000313" key="8">
    <source>
        <dbReference type="Proteomes" id="UP001519460"/>
    </source>
</evidence>
<feature type="region of interest" description="Disordered" evidence="6">
    <location>
        <begin position="1"/>
        <end position="39"/>
    </location>
</feature>
<comment type="caution">
    <text evidence="7">The sequence shown here is derived from an EMBL/GenBank/DDBJ whole genome shotgun (WGS) entry which is preliminary data.</text>
</comment>
<dbReference type="PRINTS" id="PR00806">
    <property type="entry name" value="VINCULIN"/>
</dbReference>
<keyword evidence="5" id="KW-0009">Actin-binding</keyword>
<reference evidence="7 8" key="1">
    <citation type="journal article" date="2023" name="Sci. Data">
        <title>Genome assembly of the Korean intertidal mud-creeper Batillaria attramentaria.</title>
        <authorList>
            <person name="Patra A.K."/>
            <person name="Ho P.T."/>
            <person name="Jun S."/>
            <person name="Lee S.J."/>
            <person name="Kim Y."/>
            <person name="Won Y.J."/>
        </authorList>
    </citation>
    <scope>NUCLEOTIDE SEQUENCE [LARGE SCALE GENOMIC DNA]</scope>
    <source>
        <strain evidence="7">Wonlab-2016</strain>
    </source>
</reference>
<evidence type="ECO:0000256" key="2">
    <source>
        <dbReference type="ARBA" id="ARBA00008376"/>
    </source>
</evidence>
<name>A0ABD0LLP8_9CAEN</name>
<dbReference type="InterPro" id="IPR006077">
    <property type="entry name" value="Vinculin/catenin"/>
</dbReference>